<evidence type="ECO:0000256" key="2">
    <source>
        <dbReference type="ARBA" id="ARBA00022692"/>
    </source>
</evidence>
<protein>
    <submittedName>
        <fullName evidence="8">Amino acid transporter transmembrane domain-containing protein</fullName>
    </submittedName>
</protein>
<evidence type="ECO:0000256" key="4">
    <source>
        <dbReference type="ARBA" id="ARBA00023136"/>
    </source>
</evidence>
<dbReference type="Proteomes" id="UP000887572">
    <property type="component" value="Unplaced"/>
</dbReference>
<feature type="transmembrane region" description="Helical" evidence="5">
    <location>
        <begin position="55"/>
        <end position="78"/>
    </location>
</feature>
<evidence type="ECO:0000259" key="6">
    <source>
        <dbReference type="Pfam" id="PF01490"/>
    </source>
</evidence>
<evidence type="ECO:0000313" key="7">
    <source>
        <dbReference type="Proteomes" id="UP000887572"/>
    </source>
</evidence>
<dbReference type="AlphaFoldDB" id="A0A914H3H0"/>
<keyword evidence="4 5" id="KW-0472">Membrane</keyword>
<feature type="domain" description="Amino acid transporter transmembrane" evidence="6">
    <location>
        <begin position="53"/>
        <end position="306"/>
    </location>
</feature>
<evidence type="ECO:0000256" key="5">
    <source>
        <dbReference type="SAM" id="Phobius"/>
    </source>
</evidence>
<feature type="transmembrane region" description="Helical" evidence="5">
    <location>
        <begin position="190"/>
        <end position="208"/>
    </location>
</feature>
<evidence type="ECO:0000313" key="8">
    <source>
        <dbReference type="WBParaSite" id="Gr19_v10_g13498.t1"/>
    </source>
</evidence>
<feature type="transmembrane region" description="Helical" evidence="5">
    <location>
        <begin position="255"/>
        <end position="273"/>
    </location>
</feature>
<feature type="transmembrane region" description="Helical" evidence="5">
    <location>
        <begin position="147"/>
        <end position="170"/>
    </location>
</feature>
<proteinExistence type="predicted"/>
<accession>A0A914H3H0</accession>
<dbReference type="WBParaSite" id="Gr19_v10_g13498.t1">
    <property type="protein sequence ID" value="Gr19_v10_g13498.t1"/>
    <property type="gene ID" value="Gr19_v10_g13498"/>
</dbReference>
<name>A0A914H3H0_GLORO</name>
<evidence type="ECO:0000256" key="3">
    <source>
        <dbReference type="ARBA" id="ARBA00022989"/>
    </source>
</evidence>
<dbReference type="PANTHER" id="PTHR22950">
    <property type="entry name" value="AMINO ACID TRANSPORTER"/>
    <property type="match status" value="1"/>
</dbReference>
<dbReference type="InterPro" id="IPR013057">
    <property type="entry name" value="AA_transpt_TM"/>
</dbReference>
<reference evidence="8" key="1">
    <citation type="submission" date="2022-11" db="UniProtKB">
        <authorList>
            <consortium name="WormBaseParasite"/>
        </authorList>
    </citation>
    <scope>IDENTIFICATION</scope>
</reference>
<comment type="subcellular location">
    <subcellularLocation>
        <location evidence="1">Membrane</location>
        <topology evidence="1">Multi-pass membrane protein</topology>
    </subcellularLocation>
</comment>
<evidence type="ECO:0000256" key="1">
    <source>
        <dbReference type="ARBA" id="ARBA00004141"/>
    </source>
</evidence>
<dbReference type="GO" id="GO:0015179">
    <property type="term" value="F:L-amino acid transmembrane transporter activity"/>
    <property type="evidence" value="ECO:0007669"/>
    <property type="project" value="TreeGrafter"/>
</dbReference>
<keyword evidence="2 5" id="KW-0812">Transmembrane</keyword>
<dbReference type="GO" id="GO:0005774">
    <property type="term" value="C:vacuolar membrane"/>
    <property type="evidence" value="ECO:0007669"/>
    <property type="project" value="TreeGrafter"/>
</dbReference>
<sequence length="447" mass="50934">MTSIDEENNDSDSKYDEIYESAEDEDKLQKQPQKTAAGLMRDAHGEIIREKGLSFLVALLDFLKGLIGSGFLALPWAFCRVGPWSGLILLFFIAFLNYYSMSLLVQCAQYHYVRLNIPYLSCGNVARETCKVSFRWVQGHGRLAKNIVNMVTLLHQFGVCSLYYKFIAFNLKEIIGHMFEDLHSGPWSDLWPWFLLTFLPMVVLNSILSLYVLSILCIIGDVLTLSSLAVILYTLVEESHFRRDDYELGFTFKDLPSAAGSIILACFTQAMVLPLENKIKKPERMLRCFGVLSWGIFLSTPIYACVESAEASNFNYVGQIGSLLVHFRLLSSRNVRHHQSDVASNRPMDVKVVSFMQILLQDVLSSPDGSHMFFGCILCAEHEPCWAFNWRYYRHTPRLCVPRHDRPVHFRSTPSQTKSLSRGLSSMRINEYSGTGRGDVSVKGRYY</sequence>
<organism evidence="7 8">
    <name type="scientific">Globodera rostochiensis</name>
    <name type="common">Golden nematode worm</name>
    <name type="synonym">Heterodera rostochiensis</name>
    <dbReference type="NCBI Taxonomy" id="31243"/>
    <lineage>
        <taxon>Eukaryota</taxon>
        <taxon>Metazoa</taxon>
        <taxon>Ecdysozoa</taxon>
        <taxon>Nematoda</taxon>
        <taxon>Chromadorea</taxon>
        <taxon>Rhabditida</taxon>
        <taxon>Tylenchina</taxon>
        <taxon>Tylenchomorpha</taxon>
        <taxon>Tylenchoidea</taxon>
        <taxon>Heteroderidae</taxon>
        <taxon>Heteroderinae</taxon>
        <taxon>Globodera</taxon>
    </lineage>
</organism>
<feature type="transmembrane region" description="Helical" evidence="5">
    <location>
        <begin position="84"/>
        <end position="105"/>
    </location>
</feature>
<feature type="transmembrane region" description="Helical" evidence="5">
    <location>
        <begin position="215"/>
        <end position="235"/>
    </location>
</feature>
<dbReference type="Pfam" id="PF01490">
    <property type="entry name" value="Aa_trans"/>
    <property type="match status" value="1"/>
</dbReference>
<dbReference type="PANTHER" id="PTHR22950:SF217">
    <property type="entry name" value="AMINO ACID TRANSPORTER TRANSMEMBRANE DOMAIN-CONTAINING PROTEIN"/>
    <property type="match status" value="1"/>
</dbReference>
<keyword evidence="7" id="KW-1185">Reference proteome</keyword>
<keyword evidence="3 5" id="KW-1133">Transmembrane helix</keyword>